<reference evidence="2" key="1">
    <citation type="journal article" date="2024" name="Proc. Natl. Acad. Sci. U.S.A.">
        <title>Extraordinary preservation of gene collinearity over three hundred million years revealed in homosporous lycophytes.</title>
        <authorList>
            <person name="Li C."/>
            <person name="Wickell D."/>
            <person name="Kuo L.Y."/>
            <person name="Chen X."/>
            <person name="Nie B."/>
            <person name="Liao X."/>
            <person name="Peng D."/>
            <person name="Ji J."/>
            <person name="Jenkins J."/>
            <person name="Williams M."/>
            <person name="Shu S."/>
            <person name="Plott C."/>
            <person name="Barry K."/>
            <person name="Rajasekar S."/>
            <person name="Grimwood J."/>
            <person name="Han X."/>
            <person name="Sun S."/>
            <person name="Hou Z."/>
            <person name="He W."/>
            <person name="Dai G."/>
            <person name="Sun C."/>
            <person name="Schmutz J."/>
            <person name="Leebens-Mack J.H."/>
            <person name="Li F.W."/>
            <person name="Wang L."/>
        </authorList>
    </citation>
    <scope>NUCLEOTIDE SEQUENCE [LARGE SCALE GENOMIC DNA]</scope>
    <source>
        <strain evidence="2">cv. PW_Plant_1</strain>
    </source>
</reference>
<dbReference type="EMBL" id="CM055109">
    <property type="protein sequence ID" value="KAJ7522558.1"/>
    <property type="molecule type" value="Genomic_DNA"/>
</dbReference>
<comment type="caution">
    <text evidence="1">The sequence shown here is derived from an EMBL/GenBank/DDBJ whole genome shotgun (WGS) entry which is preliminary data.</text>
</comment>
<accession>A0ACC2AYG7</accession>
<sequence>MCISLNRTLVFEGELRQFVGMALSAMQAVTGVSCPALCKSTFLSGSKPSRLSRYTRIEALPSTSAIKIQAKKGEWLPGLESPAYLNGSLPGDNGFDPLGLGEDPENLKWYVQAELQNGRWAMVGVAGMLIPEVLTKIGLINAPVWFEAGKIEYFAPASTLFVIEFILFHYVEIRRWQDIKYPGSVNQDPIFKSYRLPPGEVGYPGGIFNPLNFPANEENKEKELANGRLAMLAFLGFLIQSNITGKGPFENLLQHLSDPWHNTIVQTLQGLS</sequence>
<protein>
    <submittedName>
        <fullName evidence="1">Uncharacterized protein</fullName>
    </submittedName>
</protein>
<gene>
    <name evidence="1" type="ORF">O6H91_18G017100</name>
</gene>
<evidence type="ECO:0000313" key="2">
    <source>
        <dbReference type="Proteomes" id="UP001162992"/>
    </source>
</evidence>
<keyword evidence="2" id="KW-1185">Reference proteome</keyword>
<organism evidence="1 2">
    <name type="scientific">Diphasiastrum complanatum</name>
    <name type="common">Issler's clubmoss</name>
    <name type="synonym">Lycopodium complanatum</name>
    <dbReference type="NCBI Taxonomy" id="34168"/>
    <lineage>
        <taxon>Eukaryota</taxon>
        <taxon>Viridiplantae</taxon>
        <taxon>Streptophyta</taxon>
        <taxon>Embryophyta</taxon>
        <taxon>Tracheophyta</taxon>
        <taxon>Lycopodiopsida</taxon>
        <taxon>Lycopodiales</taxon>
        <taxon>Lycopodiaceae</taxon>
        <taxon>Lycopodioideae</taxon>
        <taxon>Diphasiastrum</taxon>
    </lineage>
</organism>
<proteinExistence type="predicted"/>
<name>A0ACC2AYG7_DIPCM</name>
<evidence type="ECO:0000313" key="1">
    <source>
        <dbReference type="EMBL" id="KAJ7522558.1"/>
    </source>
</evidence>
<dbReference type="Proteomes" id="UP001162992">
    <property type="component" value="Chromosome 18"/>
</dbReference>